<dbReference type="Proteomes" id="UP000711996">
    <property type="component" value="Unassembled WGS sequence"/>
</dbReference>
<evidence type="ECO:0000313" key="2">
    <source>
        <dbReference type="Proteomes" id="UP000711996"/>
    </source>
</evidence>
<gene>
    <name evidence="1" type="ORF">CGCSCA2_v012095</name>
</gene>
<sequence>MGFMYMSFVEGDTLEERWSEVAEDERLDVCKEPRAMVDAWSAWGQDQSERYIGSHLKQPSNDIMLRDCPEKAGSFENPNTLKKFHSTCGIGINDKKRRRVHACRSSPVKYSADTRATPESCSHYRLGTSGMVPRILGILQSQANESDPGASAYRMG</sequence>
<dbReference type="AlphaFoldDB" id="A0A9P5BQP0"/>
<protein>
    <submittedName>
        <fullName evidence="1">Uncharacterized protein</fullName>
    </submittedName>
</protein>
<name>A0A9P5BQP0_COLSI</name>
<reference evidence="1" key="1">
    <citation type="submission" date="2019-06" db="EMBL/GenBank/DDBJ databases">
        <authorList>
            <person name="Gan P."/>
            <person name="Shirasu K."/>
        </authorList>
    </citation>
    <scope>NUCLEOTIDE SEQUENCE [LARGE SCALE GENOMIC DNA]</scope>
    <source>
        <strain evidence="1">CAD2</strain>
    </source>
</reference>
<comment type="caution">
    <text evidence="1">The sequence shown here is derived from an EMBL/GenBank/DDBJ whole genome shotgun (WGS) entry which is preliminary data.</text>
</comment>
<organism evidence="1 2">
    <name type="scientific">Colletotrichum siamense</name>
    <name type="common">Anthracnose fungus</name>
    <dbReference type="NCBI Taxonomy" id="690259"/>
    <lineage>
        <taxon>Eukaryota</taxon>
        <taxon>Fungi</taxon>
        <taxon>Dikarya</taxon>
        <taxon>Ascomycota</taxon>
        <taxon>Pezizomycotina</taxon>
        <taxon>Sordariomycetes</taxon>
        <taxon>Hypocreomycetidae</taxon>
        <taxon>Glomerellales</taxon>
        <taxon>Glomerellaceae</taxon>
        <taxon>Colletotrichum</taxon>
        <taxon>Colletotrichum gloeosporioides species complex</taxon>
    </lineage>
</organism>
<dbReference type="EMBL" id="QPMT01000052">
    <property type="protein sequence ID" value="KAF4848837.1"/>
    <property type="molecule type" value="Genomic_DNA"/>
</dbReference>
<accession>A0A9P5BQP0</accession>
<evidence type="ECO:0000313" key="1">
    <source>
        <dbReference type="EMBL" id="KAF4848837.1"/>
    </source>
</evidence>
<dbReference type="OrthoDB" id="5404599at2759"/>
<proteinExistence type="predicted"/>
<keyword evidence="2" id="KW-1185">Reference proteome</keyword>